<evidence type="ECO:0000313" key="1">
    <source>
        <dbReference type="EMBL" id="TKS66023.1"/>
    </source>
</evidence>
<protein>
    <submittedName>
        <fullName evidence="1">Uncharacterized protein</fullName>
    </submittedName>
</protein>
<keyword evidence="2" id="KW-1185">Reference proteome</keyword>
<dbReference type="PANTHER" id="PTHR17609">
    <property type="entry name" value="HMG DOMAIN-CONTAINING PROTEIN 3"/>
    <property type="match status" value="1"/>
</dbReference>
<accession>A0A4U5TWX2</accession>
<proteinExistence type="predicted"/>
<dbReference type="InterPro" id="IPR039598">
    <property type="entry name" value="HMGXB3"/>
</dbReference>
<sequence length="374" mass="42477">MSEKDMEVDIVKAWSDLDQSVIAEGIISGTSVANPYATSVRHSTLAPWMGKYTRIGNILPKTEVKKAMKKRTDDPKHSPKKINEDIVLEIIESKKPQKKDLQDACYALGVSSEGPIADMINRLLELLNFKDIYPKLFVKLQKAGGGVLHFSCIHGVVYYLNLLFWTESARDHTDGLLSFKSFPTCYISDIAGQVARHTNNRTQQLFFQPHDGRLCAPTPDNIKQAINNDLQIDLQWAKNLRSPFPLQGKPNKDRVSAPHPITGTCERYSLYYRFHQKKQKRPEEKLRNLKICPNLRAEVNSSVAEQYNRELAAVRDNIAVLGRKVDDITELVDRSMVNITGSMENIRNNQDMGYIMEKLTALQRQMDRFGDQAG</sequence>
<reference evidence="1 2" key="1">
    <citation type="submission" date="2019-01" db="EMBL/GenBank/DDBJ databases">
        <title>Genome Assembly of Collichthys lucidus.</title>
        <authorList>
            <person name="Cai M."/>
            <person name="Xiao S."/>
        </authorList>
    </citation>
    <scope>NUCLEOTIDE SEQUENCE [LARGE SCALE GENOMIC DNA]</scope>
    <source>
        <strain evidence="1">JT15FE1705JMU</strain>
        <tissue evidence="1">Muscle</tissue>
    </source>
</reference>
<gene>
    <name evidence="1" type="ORF">D9C73_000079</name>
</gene>
<organism evidence="1 2">
    <name type="scientific">Collichthys lucidus</name>
    <name type="common">Big head croaker</name>
    <name type="synonym">Sciaena lucida</name>
    <dbReference type="NCBI Taxonomy" id="240159"/>
    <lineage>
        <taxon>Eukaryota</taxon>
        <taxon>Metazoa</taxon>
        <taxon>Chordata</taxon>
        <taxon>Craniata</taxon>
        <taxon>Vertebrata</taxon>
        <taxon>Euteleostomi</taxon>
        <taxon>Actinopterygii</taxon>
        <taxon>Neopterygii</taxon>
        <taxon>Teleostei</taxon>
        <taxon>Neoteleostei</taxon>
        <taxon>Acanthomorphata</taxon>
        <taxon>Eupercaria</taxon>
        <taxon>Sciaenidae</taxon>
        <taxon>Collichthys</taxon>
    </lineage>
</organism>
<dbReference type="Proteomes" id="UP000298787">
    <property type="component" value="Chromosome 1"/>
</dbReference>
<dbReference type="PANTHER" id="PTHR17609:SF3">
    <property type="entry name" value="SAP DOMAIN-CONTAINING PROTEIN"/>
    <property type="match status" value="1"/>
</dbReference>
<name>A0A4U5TWX2_COLLU</name>
<evidence type="ECO:0000313" key="2">
    <source>
        <dbReference type="Proteomes" id="UP000298787"/>
    </source>
</evidence>
<dbReference type="EMBL" id="CM014078">
    <property type="protein sequence ID" value="TKS66023.1"/>
    <property type="molecule type" value="Genomic_DNA"/>
</dbReference>
<dbReference type="AlphaFoldDB" id="A0A4U5TWX2"/>